<keyword evidence="2" id="KW-1185">Reference proteome</keyword>
<gene>
    <name evidence="1" type="ORF">QQF64_005529</name>
</gene>
<evidence type="ECO:0000313" key="1">
    <source>
        <dbReference type="EMBL" id="KAL1262790.1"/>
    </source>
</evidence>
<organism evidence="1 2">
    <name type="scientific">Cirrhinus molitorella</name>
    <name type="common">mud carp</name>
    <dbReference type="NCBI Taxonomy" id="172907"/>
    <lineage>
        <taxon>Eukaryota</taxon>
        <taxon>Metazoa</taxon>
        <taxon>Chordata</taxon>
        <taxon>Craniata</taxon>
        <taxon>Vertebrata</taxon>
        <taxon>Euteleostomi</taxon>
        <taxon>Actinopterygii</taxon>
        <taxon>Neopterygii</taxon>
        <taxon>Teleostei</taxon>
        <taxon>Ostariophysi</taxon>
        <taxon>Cypriniformes</taxon>
        <taxon>Cyprinidae</taxon>
        <taxon>Labeoninae</taxon>
        <taxon>Labeonini</taxon>
        <taxon>Cirrhinus</taxon>
    </lineage>
</organism>
<sequence>MYEACRLCNNINFSPVAPTITTVQTQNRKNPQGKSPSGESFTTSQWVACLQCWVQGQNNLRGNDKCEAAPKVIIRGKREKGNTFFVSPEEITEVKEELCVSGGRDAVTQWALKRLFILSKYTSDFSFMQPDCKIIVSGKT</sequence>
<name>A0ABR3MCH1_9TELE</name>
<reference evidence="1 2" key="1">
    <citation type="submission" date="2023-09" db="EMBL/GenBank/DDBJ databases">
        <authorList>
            <person name="Wang M."/>
        </authorList>
    </citation>
    <scope>NUCLEOTIDE SEQUENCE [LARGE SCALE GENOMIC DNA]</scope>
    <source>
        <strain evidence="1">GT-2023</strain>
        <tissue evidence="1">Liver</tissue>
    </source>
</reference>
<proteinExistence type="predicted"/>
<accession>A0ABR3MCH1</accession>
<dbReference type="EMBL" id="JAYMGO010000013">
    <property type="protein sequence ID" value="KAL1262790.1"/>
    <property type="molecule type" value="Genomic_DNA"/>
</dbReference>
<dbReference type="Proteomes" id="UP001558613">
    <property type="component" value="Unassembled WGS sequence"/>
</dbReference>
<comment type="caution">
    <text evidence="1">The sequence shown here is derived from an EMBL/GenBank/DDBJ whole genome shotgun (WGS) entry which is preliminary data.</text>
</comment>
<evidence type="ECO:0000313" key="2">
    <source>
        <dbReference type="Proteomes" id="UP001558613"/>
    </source>
</evidence>
<protein>
    <submittedName>
        <fullName evidence="1">Uncharacterized protein</fullName>
    </submittedName>
</protein>